<accession>A0A382RQK5</accession>
<dbReference type="EMBL" id="UINC01123033">
    <property type="protein sequence ID" value="SVC99228.1"/>
    <property type="molecule type" value="Genomic_DNA"/>
</dbReference>
<feature type="non-terminal residue" evidence="2">
    <location>
        <position position="48"/>
    </location>
</feature>
<evidence type="ECO:0008006" key="3">
    <source>
        <dbReference type="Google" id="ProtNLM"/>
    </source>
</evidence>
<evidence type="ECO:0000313" key="2">
    <source>
        <dbReference type="EMBL" id="SVC99228.1"/>
    </source>
</evidence>
<evidence type="ECO:0000256" key="1">
    <source>
        <dbReference type="SAM" id="Phobius"/>
    </source>
</evidence>
<keyword evidence="1" id="KW-1133">Transmembrane helix</keyword>
<protein>
    <recommendedName>
        <fullName evidence="3">TRAP C4-dicarboxylate transport system permease DctM subunit domain-containing protein</fullName>
    </recommendedName>
</protein>
<keyword evidence="1" id="KW-0472">Membrane</keyword>
<dbReference type="AlphaFoldDB" id="A0A382RQK5"/>
<organism evidence="2">
    <name type="scientific">marine metagenome</name>
    <dbReference type="NCBI Taxonomy" id="408172"/>
    <lineage>
        <taxon>unclassified sequences</taxon>
        <taxon>metagenomes</taxon>
        <taxon>ecological metagenomes</taxon>
    </lineage>
</organism>
<feature type="transmembrane region" description="Helical" evidence="1">
    <location>
        <begin position="6"/>
        <end position="29"/>
    </location>
</feature>
<name>A0A382RQK5_9ZZZZ</name>
<reference evidence="2" key="1">
    <citation type="submission" date="2018-05" db="EMBL/GenBank/DDBJ databases">
        <authorList>
            <person name="Lanie J.A."/>
            <person name="Ng W.-L."/>
            <person name="Kazmierczak K.M."/>
            <person name="Andrzejewski T.M."/>
            <person name="Davidsen T.M."/>
            <person name="Wayne K.J."/>
            <person name="Tettelin H."/>
            <person name="Glass J.I."/>
            <person name="Rusch D."/>
            <person name="Podicherti R."/>
            <person name="Tsui H.-C.T."/>
            <person name="Winkler M.E."/>
        </authorList>
    </citation>
    <scope>NUCLEOTIDE SEQUENCE</scope>
</reference>
<keyword evidence="1" id="KW-0812">Transmembrane</keyword>
<sequence length="48" mass="5380">MTDPQVAIFMLSIFIFLVLLGFPIAFTLVPMGVGFGYYAYFQADNLLN</sequence>
<proteinExistence type="predicted"/>
<gene>
    <name evidence="2" type="ORF">METZ01_LOCUS352082</name>
</gene>